<protein>
    <submittedName>
        <fullName evidence="1">Uncharacterized protein</fullName>
    </submittedName>
</protein>
<organism evidence="1 2">
    <name type="scientific">Sphaerobolus stellatus (strain SS14)</name>
    <dbReference type="NCBI Taxonomy" id="990650"/>
    <lineage>
        <taxon>Eukaryota</taxon>
        <taxon>Fungi</taxon>
        <taxon>Dikarya</taxon>
        <taxon>Basidiomycota</taxon>
        <taxon>Agaricomycotina</taxon>
        <taxon>Agaricomycetes</taxon>
        <taxon>Phallomycetidae</taxon>
        <taxon>Geastrales</taxon>
        <taxon>Sphaerobolaceae</taxon>
        <taxon>Sphaerobolus</taxon>
    </lineage>
</organism>
<dbReference type="HOGENOM" id="CLU_135972_0_0_1"/>
<dbReference type="AlphaFoldDB" id="A0A0C9W1E3"/>
<dbReference type="Pfam" id="PF14223">
    <property type="entry name" value="Retrotran_gag_2"/>
    <property type="match status" value="1"/>
</dbReference>
<feature type="non-terminal residue" evidence="1">
    <location>
        <position position="139"/>
    </location>
</feature>
<keyword evidence="2" id="KW-1185">Reference proteome</keyword>
<dbReference type="EMBL" id="KN837112">
    <property type="protein sequence ID" value="KIJ45345.1"/>
    <property type="molecule type" value="Genomic_DNA"/>
</dbReference>
<dbReference type="OrthoDB" id="3263038at2759"/>
<evidence type="ECO:0000313" key="2">
    <source>
        <dbReference type="Proteomes" id="UP000054279"/>
    </source>
</evidence>
<sequence>MVVKPSFTTPVTVTAPDGSTTTTVPTLTNDQKLEISQWEKNERSSKSLLTQKIPDSTLMKVHSKLTVRERWHAIEKEYTEKGAYAQTELRTRFLKSKCSEGENVREWLDNLRTKREELTSVGVDIDIKDYRSTIIGSLP</sequence>
<dbReference type="Proteomes" id="UP000054279">
    <property type="component" value="Unassembled WGS sequence"/>
</dbReference>
<name>A0A0C9W1E3_SPHS4</name>
<reference evidence="1 2" key="1">
    <citation type="submission" date="2014-06" db="EMBL/GenBank/DDBJ databases">
        <title>Evolutionary Origins and Diversification of the Mycorrhizal Mutualists.</title>
        <authorList>
            <consortium name="DOE Joint Genome Institute"/>
            <consortium name="Mycorrhizal Genomics Consortium"/>
            <person name="Kohler A."/>
            <person name="Kuo A."/>
            <person name="Nagy L.G."/>
            <person name="Floudas D."/>
            <person name="Copeland A."/>
            <person name="Barry K.W."/>
            <person name="Cichocki N."/>
            <person name="Veneault-Fourrey C."/>
            <person name="LaButti K."/>
            <person name="Lindquist E.A."/>
            <person name="Lipzen A."/>
            <person name="Lundell T."/>
            <person name="Morin E."/>
            <person name="Murat C."/>
            <person name="Riley R."/>
            <person name="Ohm R."/>
            <person name="Sun H."/>
            <person name="Tunlid A."/>
            <person name="Henrissat B."/>
            <person name="Grigoriev I.V."/>
            <person name="Hibbett D.S."/>
            <person name="Martin F."/>
        </authorList>
    </citation>
    <scope>NUCLEOTIDE SEQUENCE [LARGE SCALE GENOMIC DNA]</scope>
    <source>
        <strain evidence="1 2">SS14</strain>
    </source>
</reference>
<gene>
    <name evidence="1" type="ORF">M422DRAFT_166857</name>
</gene>
<proteinExistence type="predicted"/>
<accession>A0A0C9W1E3</accession>
<evidence type="ECO:0000313" key="1">
    <source>
        <dbReference type="EMBL" id="KIJ45345.1"/>
    </source>
</evidence>